<dbReference type="RefSeq" id="WP_264288269.1">
    <property type="nucleotide sequence ID" value="NZ_JAOZEV010000017.1"/>
</dbReference>
<sequence>MKNNYFKLIFLFALSTFAISCSNDDDDNTNETPKETLAEYKFLRVLLSDEKTTEITLVNPVDGTSSFFNAKFAKSTIYTTESGRYAGIIHGANNTVETFDSGFEGHGDHVDVDGIPKFGSLTGQSSKPTHFKSKIGELLTFNDGDGTLSVAKESEINTAGAKFKVINAGLLAHHGAMATFTNGTYAITEKDNSVAGTLPEKVKIIDNTGKTLHEATIATKGIHGNASDGTYAVFGSASGVLVVESSGKQKLIALPEGFGTAWFGSILETKAQGKFIGYTAAKGAYLIDVVNETIKPILQSVDILQCKVSYNKTKLGVLLHNGEFKLFNLTTLQVEKQGKVIGETAKDASMKPQIELTENFAYITSPTTGELLQLSLPTMTITKKIKVSTTPYRITILGFENSKGH</sequence>
<organism evidence="2 3">
    <name type="scientific">Flavobacterium frigoritolerans</name>
    <dbReference type="NCBI Taxonomy" id="2987686"/>
    <lineage>
        <taxon>Bacteria</taxon>
        <taxon>Pseudomonadati</taxon>
        <taxon>Bacteroidota</taxon>
        <taxon>Flavobacteriia</taxon>
        <taxon>Flavobacteriales</taxon>
        <taxon>Flavobacteriaceae</taxon>
        <taxon>Flavobacterium</taxon>
    </lineage>
</organism>
<dbReference type="EMBL" id="JAOZEV010000017">
    <property type="protein sequence ID" value="MCV9934079.1"/>
    <property type="molecule type" value="Genomic_DNA"/>
</dbReference>
<reference evidence="2" key="1">
    <citation type="submission" date="2022-10" db="EMBL/GenBank/DDBJ databases">
        <title>Two novel species of Flavobacterium.</title>
        <authorList>
            <person name="Liu Q."/>
            <person name="Xin Y.-H."/>
        </authorList>
    </citation>
    <scope>NUCLEOTIDE SEQUENCE</scope>
    <source>
        <strain evidence="2">LS1R47</strain>
    </source>
</reference>
<dbReference type="AlphaFoldDB" id="A0A9X3C9I0"/>
<keyword evidence="1" id="KW-0732">Signal</keyword>
<evidence type="ECO:0000256" key="1">
    <source>
        <dbReference type="SAM" id="SignalP"/>
    </source>
</evidence>
<feature type="chain" id="PRO_5040786000" description="DUF4374 domain-containing protein" evidence="1">
    <location>
        <begin position="19"/>
        <end position="405"/>
    </location>
</feature>
<keyword evidence="3" id="KW-1185">Reference proteome</keyword>
<accession>A0A9X3C9I0</accession>
<proteinExistence type="predicted"/>
<name>A0A9X3C9I0_9FLAO</name>
<dbReference type="PROSITE" id="PS51257">
    <property type="entry name" value="PROKAR_LIPOPROTEIN"/>
    <property type="match status" value="1"/>
</dbReference>
<feature type="signal peptide" evidence="1">
    <location>
        <begin position="1"/>
        <end position="18"/>
    </location>
</feature>
<dbReference type="Proteomes" id="UP001151133">
    <property type="component" value="Unassembled WGS sequence"/>
</dbReference>
<protein>
    <recommendedName>
        <fullName evidence="4">DUF4374 domain-containing protein</fullName>
    </recommendedName>
</protein>
<evidence type="ECO:0000313" key="2">
    <source>
        <dbReference type="EMBL" id="MCV9934079.1"/>
    </source>
</evidence>
<dbReference type="SUPFAM" id="SSF69322">
    <property type="entry name" value="Tricorn protease domain 2"/>
    <property type="match status" value="1"/>
</dbReference>
<comment type="caution">
    <text evidence="2">The sequence shown here is derived from an EMBL/GenBank/DDBJ whole genome shotgun (WGS) entry which is preliminary data.</text>
</comment>
<evidence type="ECO:0008006" key="4">
    <source>
        <dbReference type="Google" id="ProtNLM"/>
    </source>
</evidence>
<evidence type="ECO:0000313" key="3">
    <source>
        <dbReference type="Proteomes" id="UP001151133"/>
    </source>
</evidence>
<gene>
    <name evidence="2" type="ORF">OIU80_17495</name>
</gene>